<dbReference type="OMA" id="MHEVYIR"/>
<dbReference type="InParanoid" id="E2A2M0"/>
<reference evidence="1 2" key="1">
    <citation type="journal article" date="2010" name="Science">
        <title>Genomic comparison of the ants Camponotus floridanus and Harpegnathos saltator.</title>
        <authorList>
            <person name="Bonasio R."/>
            <person name="Zhang G."/>
            <person name="Ye C."/>
            <person name="Mutti N.S."/>
            <person name="Fang X."/>
            <person name="Qin N."/>
            <person name="Donahue G."/>
            <person name="Yang P."/>
            <person name="Li Q."/>
            <person name="Li C."/>
            <person name="Zhang P."/>
            <person name="Huang Z."/>
            <person name="Berger S.L."/>
            <person name="Reinberg D."/>
            <person name="Wang J."/>
            <person name="Liebig J."/>
        </authorList>
    </citation>
    <scope>NUCLEOTIDE SEQUENCE [LARGE SCALE GENOMIC DNA]</scope>
    <source>
        <strain evidence="2">C129</strain>
    </source>
</reference>
<feature type="non-terminal residue" evidence="1">
    <location>
        <position position="1"/>
    </location>
</feature>
<feature type="non-terminal residue" evidence="1">
    <location>
        <position position="227"/>
    </location>
</feature>
<evidence type="ECO:0000313" key="2">
    <source>
        <dbReference type="Proteomes" id="UP000000311"/>
    </source>
</evidence>
<protein>
    <recommendedName>
        <fullName evidence="3">Transposase domain-containing protein</fullName>
    </recommendedName>
</protein>
<evidence type="ECO:0000313" key="1">
    <source>
        <dbReference type="EMBL" id="EFN72322.1"/>
    </source>
</evidence>
<proteinExistence type="predicted"/>
<sequence length="227" mass="25701">QSLAEWALLHNITHSALDNLLLRLNEFVDGLPLKSKTILHTPRQVNILSLDNGLYTHFGIAKSLLKILNDLNENVIQILRIDVNIDGVPIYKSSGVCLWPILVRCIDIKNKNPFVVGIFTGTGKPKPLDLYLQEFLCELNVLATNGFFYNGQQVKIKLNAFICDAPARAYLKCCTSHNARYGCEKCSVEGISISHRMIYKNIFALRRTDQSFYNQVDEDHHKDTSPL</sequence>
<gene>
    <name evidence="1" type="ORF">EAG_05524</name>
</gene>
<evidence type="ECO:0008006" key="3">
    <source>
        <dbReference type="Google" id="ProtNLM"/>
    </source>
</evidence>
<dbReference type="OrthoDB" id="10028922at2759"/>
<keyword evidence="2" id="KW-1185">Reference proteome</keyword>
<dbReference type="PANTHER" id="PTHR33053">
    <property type="entry name" value="PROTEIN, PUTATIVE-RELATED"/>
    <property type="match status" value="1"/>
</dbReference>
<dbReference type="AlphaFoldDB" id="E2A2M0"/>
<organism evidence="2">
    <name type="scientific">Camponotus floridanus</name>
    <name type="common">Florida carpenter ant</name>
    <dbReference type="NCBI Taxonomy" id="104421"/>
    <lineage>
        <taxon>Eukaryota</taxon>
        <taxon>Metazoa</taxon>
        <taxon>Ecdysozoa</taxon>
        <taxon>Arthropoda</taxon>
        <taxon>Hexapoda</taxon>
        <taxon>Insecta</taxon>
        <taxon>Pterygota</taxon>
        <taxon>Neoptera</taxon>
        <taxon>Endopterygota</taxon>
        <taxon>Hymenoptera</taxon>
        <taxon>Apocrita</taxon>
        <taxon>Aculeata</taxon>
        <taxon>Formicoidea</taxon>
        <taxon>Formicidae</taxon>
        <taxon>Formicinae</taxon>
        <taxon>Camponotus</taxon>
    </lineage>
</organism>
<dbReference type="Proteomes" id="UP000000311">
    <property type="component" value="Unassembled WGS sequence"/>
</dbReference>
<accession>E2A2M0</accession>
<dbReference type="EMBL" id="GL436130">
    <property type="protein sequence ID" value="EFN72322.1"/>
    <property type="molecule type" value="Genomic_DNA"/>
</dbReference>
<name>E2A2M0_CAMFO</name>